<gene>
    <name evidence="2" type="ORF">AAHA92_11351</name>
</gene>
<dbReference type="PANTHER" id="PTHR35120">
    <property type="entry name" value="HISTONE ACETYLTRANSFERASE KAT6B-LIKE"/>
    <property type="match status" value="1"/>
</dbReference>
<feature type="compositionally biased region" description="Basic residues" evidence="1">
    <location>
        <begin position="98"/>
        <end position="115"/>
    </location>
</feature>
<feature type="region of interest" description="Disordered" evidence="1">
    <location>
        <begin position="742"/>
        <end position="816"/>
    </location>
</feature>
<feature type="compositionally biased region" description="Acidic residues" evidence="1">
    <location>
        <begin position="57"/>
        <end position="69"/>
    </location>
</feature>
<feature type="compositionally biased region" description="Acidic residues" evidence="1">
    <location>
        <begin position="374"/>
        <end position="388"/>
    </location>
</feature>
<name>A0ABD1HKM7_SALDI</name>
<sequence>MSDRSPSPPQQNPLQSDAVSGGGSPPLNEETPIQPDPESANRAVSVPDPAEEHSAGEEDDDDEEGEEADSAMDLRIEPPITDLHVSAAALASPAARRGSVKRKKGKAKGKGKTHARRLQVINEKLQNLRSNLNPVPFVPSKILDFGIHDRILKKLGLWDFVHIEFDRKIRVDFVAQLIANYNPKSRSSCVNGCSVKVNRADLARALRLKKDKGNAGGAEVDLDGEVWGDDSVGFVVGFVEDWLLLHEDMWMMPNEVMNWMKSIRDGHSEKVDWAGMLWFMAEKELRQGGGLRDCFYASHLQHLIKHQRPEVFLMEDSANGDVESVAEVMVVEDGDDEVIVKESDVVESVGDGRTGDDSVVEGPSTKLTLGQDSEKEEEEEVKEVETMDAETCKQSDAEGGGQGQWLLDGKNNRGELFLQRCTAENENTEEFGGFGDRKDEEEEEMDGEEEGEEEDMDGEEEGDDFHHVFNNDSLDGDGFTGNFIQGIESNQIGFTSLEHLPNASTVDIRADVQQHIASTPAFFNNSGKRVIDHDYHHAVNDSSKRLRINEPADFGMCMEQIQQMAQRARMLYEEREQAAEQSGMNQQILMNELQKREAMIEHLHKTRLDETQKKDYEINRLERELYLMGSVLSGYRKALKEVKKAFAEYKEQAQLPEESTYKDAGPGGLMLTAAEIERQRKKREEEFKMNCLIVEQKAREVEEEYSAHFDGFVDRINLFDGRLISLEADAKEFIASYSSKKRIPEAEEEEHEAAETPPPAEPNEAVAVAEEVSEPPPLTEADEEMAEAADDTAIPQREEEKDEKIVEAAEEALPIE</sequence>
<feature type="region of interest" description="Disordered" evidence="1">
    <location>
        <begin position="1"/>
        <end position="69"/>
    </location>
</feature>
<keyword evidence="3" id="KW-1185">Reference proteome</keyword>
<feature type="compositionally biased region" description="Pro residues" evidence="1">
    <location>
        <begin position="1"/>
        <end position="11"/>
    </location>
</feature>
<evidence type="ECO:0000256" key="1">
    <source>
        <dbReference type="SAM" id="MobiDB-lite"/>
    </source>
</evidence>
<feature type="compositionally biased region" description="Acidic residues" evidence="1">
    <location>
        <begin position="780"/>
        <end position="790"/>
    </location>
</feature>
<feature type="region of interest" description="Disordered" evidence="1">
    <location>
        <begin position="91"/>
        <end position="115"/>
    </location>
</feature>
<dbReference type="Proteomes" id="UP001567538">
    <property type="component" value="Unassembled WGS sequence"/>
</dbReference>
<evidence type="ECO:0000313" key="3">
    <source>
        <dbReference type="Proteomes" id="UP001567538"/>
    </source>
</evidence>
<feature type="region of interest" description="Disordered" evidence="1">
    <location>
        <begin position="346"/>
        <end position="405"/>
    </location>
</feature>
<dbReference type="AlphaFoldDB" id="A0ABD1HKM7"/>
<feature type="compositionally biased region" description="Acidic residues" evidence="1">
    <location>
        <begin position="439"/>
        <end position="463"/>
    </location>
</feature>
<feature type="region of interest" description="Disordered" evidence="1">
    <location>
        <begin position="421"/>
        <end position="470"/>
    </location>
</feature>
<dbReference type="PANTHER" id="PTHR35120:SF2">
    <property type="entry name" value="AMINOTRANSFERASE-LIKE PLANT MOBILE DOMAIN-CONTAINING PROTEIN"/>
    <property type="match status" value="1"/>
</dbReference>
<evidence type="ECO:0000313" key="2">
    <source>
        <dbReference type="EMBL" id="KAL1555639.1"/>
    </source>
</evidence>
<feature type="compositionally biased region" description="Basic and acidic residues" evidence="1">
    <location>
        <begin position="796"/>
        <end position="807"/>
    </location>
</feature>
<proteinExistence type="predicted"/>
<organism evidence="2 3">
    <name type="scientific">Salvia divinorum</name>
    <name type="common">Maria pastora</name>
    <name type="synonym">Diviner's sage</name>
    <dbReference type="NCBI Taxonomy" id="28513"/>
    <lineage>
        <taxon>Eukaryota</taxon>
        <taxon>Viridiplantae</taxon>
        <taxon>Streptophyta</taxon>
        <taxon>Embryophyta</taxon>
        <taxon>Tracheophyta</taxon>
        <taxon>Spermatophyta</taxon>
        <taxon>Magnoliopsida</taxon>
        <taxon>eudicotyledons</taxon>
        <taxon>Gunneridae</taxon>
        <taxon>Pentapetalae</taxon>
        <taxon>asterids</taxon>
        <taxon>lamiids</taxon>
        <taxon>Lamiales</taxon>
        <taxon>Lamiaceae</taxon>
        <taxon>Nepetoideae</taxon>
        <taxon>Mentheae</taxon>
        <taxon>Salviinae</taxon>
        <taxon>Salvia</taxon>
        <taxon>Salvia subgen. Calosphace</taxon>
    </lineage>
</organism>
<dbReference type="EMBL" id="JBEAFC010000005">
    <property type="protein sequence ID" value="KAL1555639.1"/>
    <property type="molecule type" value="Genomic_DNA"/>
</dbReference>
<protein>
    <submittedName>
        <fullName evidence="2">Uncharacterized protein</fullName>
    </submittedName>
</protein>
<reference evidence="2 3" key="1">
    <citation type="submission" date="2024-06" db="EMBL/GenBank/DDBJ databases">
        <title>A chromosome level genome sequence of Diviner's sage (Salvia divinorum).</title>
        <authorList>
            <person name="Ford S.A."/>
            <person name="Ro D.-K."/>
            <person name="Ness R.W."/>
            <person name="Phillips M.A."/>
        </authorList>
    </citation>
    <scope>NUCLEOTIDE SEQUENCE [LARGE SCALE GENOMIC DNA]</scope>
    <source>
        <strain evidence="2">SAF-2024a</strain>
        <tissue evidence="2">Leaf</tissue>
    </source>
</reference>
<accession>A0ABD1HKM7</accession>
<comment type="caution">
    <text evidence="2">The sequence shown here is derived from an EMBL/GenBank/DDBJ whole genome shotgun (WGS) entry which is preliminary data.</text>
</comment>